<dbReference type="RefSeq" id="WP_136959306.1">
    <property type="nucleotide sequence ID" value="NZ_CP039690.1"/>
</dbReference>
<evidence type="ECO:0000313" key="1">
    <source>
        <dbReference type="EMBL" id="QCI63849.1"/>
    </source>
</evidence>
<sequence>MFRVAPGKAVLLALAGAWLVCVATLAFGEPKNLRGAADPGAARTFAAPTEAVAGPMPAPATPVLLPWPEIAVRLARRGYTVGEPAVQRGPTYLTTGTDSHGRRLRIVIDGRTAEVIGMRTVDASRPSDRPSASAIRPSP</sequence>
<reference evidence="1 2" key="1">
    <citation type="submission" date="2019-04" db="EMBL/GenBank/DDBJ databases">
        <title>Phreatobacter aquaticus sp. nov.</title>
        <authorList>
            <person name="Choi A."/>
        </authorList>
    </citation>
    <scope>NUCLEOTIDE SEQUENCE [LARGE SCALE GENOMIC DNA]</scope>
    <source>
        <strain evidence="1 2">KCTC 52518</strain>
    </source>
</reference>
<dbReference type="AlphaFoldDB" id="A0A4D7ASB2"/>
<dbReference type="OrthoDB" id="8456005at2"/>
<evidence type="ECO:0000313" key="2">
    <source>
        <dbReference type="Proteomes" id="UP000298781"/>
    </source>
</evidence>
<dbReference type="Proteomes" id="UP000298781">
    <property type="component" value="Chromosome"/>
</dbReference>
<dbReference type="EMBL" id="CP039690">
    <property type="protein sequence ID" value="QCI63849.1"/>
    <property type="molecule type" value="Genomic_DNA"/>
</dbReference>
<name>A0A4D7ASB2_9HYPH</name>
<keyword evidence="2" id="KW-1185">Reference proteome</keyword>
<protein>
    <recommendedName>
        <fullName evidence="3">PepSY domain-containing protein</fullName>
    </recommendedName>
</protein>
<gene>
    <name evidence="1" type="ORF">E8M01_06075</name>
</gene>
<accession>A0A4D7ASB2</accession>
<proteinExistence type="predicted"/>
<organism evidence="1 2">
    <name type="scientific">Phreatobacter stygius</name>
    <dbReference type="NCBI Taxonomy" id="1940610"/>
    <lineage>
        <taxon>Bacteria</taxon>
        <taxon>Pseudomonadati</taxon>
        <taxon>Pseudomonadota</taxon>
        <taxon>Alphaproteobacteria</taxon>
        <taxon>Hyphomicrobiales</taxon>
        <taxon>Phreatobacteraceae</taxon>
        <taxon>Phreatobacter</taxon>
    </lineage>
</organism>
<dbReference type="KEGG" id="pstg:E8M01_06075"/>
<evidence type="ECO:0008006" key="3">
    <source>
        <dbReference type="Google" id="ProtNLM"/>
    </source>
</evidence>